<feature type="compositionally biased region" description="Basic and acidic residues" evidence="2">
    <location>
        <begin position="253"/>
        <end position="266"/>
    </location>
</feature>
<dbReference type="PROSITE" id="PS50815">
    <property type="entry name" value="HORMA"/>
    <property type="match status" value="1"/>
</dbReference>
<dbReference type="InterPro" id="IPR045091">
    <property type="entry name" value="Mad2-like"/>
</dbReference>
<feature type="domain" description="HORMA" evidence="3">
    <location>
        <begin position="17"/>
        <end position="262"/>
    </location>
</feature>
<feature type="compositionally biased region" description="Basic and acidic residues" evidence="2">
    <location>
        <begin position="162"/>
        <end position="172"/>
    </location>
</feature>
<feature type="region of interest" description="Disordered" evidence="2">
    <location>
        <begin position="224"/>
        <end position="266"/>
    </location>
</feature>
<dbReference type="Pfam" id="PF02301">
    <property type="entry name" value="HORMA"/>
    <property type="match status" value="1"/>
</dbReference>
<comment type="similarity">
    <text evidence="1">Belongs to the MAD2 family.</text>
</comment>
<dbReference type="OrthoDB" id="21254at2759"/>
<dbReference type="PANTHER" id="PTHR11842">
    <property type="entry name" value="MITOTIC SPINDLE ASSEMBLY CHECKPOINT PROTEIN MAD2"/>
    <property type="match status" value="1"/>
</dbReference>
<gene>
    <name evidence="4" type="ORF">BP6252_08768</name>
</gene>
<dbReference type="PANTHER" id="PTHR11842:SF10">
    <property type="entry name" value="MITOTIC SPINDLE ASSEMBLY CHECKPOINT PROTEIN MAD2B"/>
    <property type="match status" value="1"/>
</dbReference>
<dbReference type="Gene3D" id="3.30.900.10">
    <property type="entry name" value="HORMA domain"/>
    <property type="match status" value="2"/>
</dbReference>
<protein>
    <recommendedName>
        <fullName evidence="3">HORMA domain-containing protein</fullName>
    </recommendedName>
</protein>
<comment type="caution">
    <text evidence="4">The sequence shown here is derived from an EMBL/GenBank/DDBJ whole genome shotgun (WGS) entry which is preliminary data.</text>
</comment>
<accession>A0A3D8R741</accession>
<dbReference type="EMBL" id="PDLM01000009">
    <property type="protein sequence ID" value="RDW69748.1"/>
    <property type="molecule type" value="Genomic_DNA"/>
</dbReference>
<dbReference type="GO" id="GO:0016035">
    <property type="term" value="C:zeta DNA polymerase complex"/>
    <property type="evidence" value="ECO:0007669"/>
    <property type="project" value="TreeGrafter"/>
</dbReference>
<dbReference type="SUPFAM" id="SSF56019">
    <property type="entry name" value="The spindle assembly checkpoint protein mad2"/>
    <property type="match status" value="2"/>
</dbReference>
<feature type="region of interest" description="Disordered" evidence="2">
    <location>
        <begin position="157"/>
        <end position="177"/>
    </location>
</feature>
<dbReference type="AlphaFoldDB" id="A0A3D8R741"/>
<dbReference type="InterPro" id="IPR003511">
    <property type="entry name" value="HORMA_dom"/>
</dbReference>
<dbReference type="InterPro" id="IPR036570">
    <property type="entry name" value="HORMA_dom_sf"/>
</dbReference>
<dbReference type="STRING" id="1849047.A0A3D8R741"/>
<organism evidence="4 5">
    <name type="scientific">Coleophoma cylindrospora</name>
    <dbReference type="NCBI Taxonomy" id="1849047"/>
    <lineage>
        <taxon>Eukaryota</taxon>
        <taxon>Fungi</taxon>
        <taxon>Dikarya</taxon>
        <taxon>Ascomycota</taxon>
        <taxon>Pezizomycotina</taxon>
        <taxon>Leotiomycetes</taxon>
        <taxon>Helotiales</taxon>
        <taxon>Dermateaceae</taxon>
        <taxon>Coleophoma</taxon>
    </lineage>
</organism>
<evidence type="ECO:0000313" key="5">
    <source>
        <dbReference type="Proteomes" id="UP000256645"/>
    </source>
</evidence>
<feature type="region of interest" description="Disordered" evidence="2">
    <location>
        <begin position="299"/>
        <end position="320"/>
    </location>
</feature>
<name>A0A3D8R741_9HELO</name>
<evidence type="ECO:0000256" key="1">
    <source>
        <dbReference type="ARBA" id="ARBA00010348"/>
    </source>
</evidence>
<reference evidence="4 5" key="1">
    <citation type="journal article" date="2018" name="IMA Fungus">
        <title>IMA Genome-F 9: Draft genome sequence of Annulohypoxylon stygium, Aspergillus mulundensis, Berkeleyomyces basicola (syn. Thielaviopsis basicola), Ceratocystis smalleyi, two Cercospora beticola strains, Coleophoma cylindrospora, Fusarium fracticaudum, Phialophora cf. hyalina, and Morchella septimelata.</title>
        <authorList>
            <person name="Wingfield B.D."/>
            <person name="Bills G.F."/>
            <person name="Dong Y."/>
            <person name="Huang W."/>
            <person name="Nel W.J."/>
            <person name="Swalarsk-Parry B.S."/>
            <person name="Vaghefi N."/>
            <person name="Wilken P.M."/>
            <person name="An Z."/>
            <person name="de Beer Z.W."/>
            <person name="De Vos L."/>
            <person name="Chen L."/>
            <person name="Duong T.A."/>
            <person name="Gao Y."/>
            <person name="Hammerbacher A."/>
            <person name="Kikkert J.R."/>
            <person name="Li Y."/>
            <person name="Li H."/>
            <person name="Li K."/>
            <person name="Li Q."/>
            <person name="Liu X."/>
            <person name="Ma X."/>
            <person name="Naidoo K."/>
            <person name="Pethybridge S.J."/>
            <person name="Sun J."/>
            <person name="Steenkamp E.T."/>
            <person name="van der Nest M.A."/>
            <person name="van Wyk S."/>
            <person name="Wingfield M.J."/>
            <person name="Xiong C."/>
            <person name="Yue Q."/>
            <person name="Zhang X."/>
        </authorList>
    </citation>
    <scope>NUCLEOTIDE SEQUENCE [LARGE SCALE GENOMIC DNA]</scope>
    <source>
        <strain evidence="4 5">BP6252</strain>
    </source>
</reference>
<evidence type="ECO:0000313" key="4">
    <source>
        <dbReference type="EMBL" id="RDW69748.1"/>
    </source>
</evidence>
<evidence type="ECO:0000256" key="2">
    <source>
        <dbReference type="SAM" id="MobiDB-lite"/>
    </source>
</evidence>
<proteinExistence type="inferred from homology"/>
<evidence type="ECO:0000259" key="3">
    <source>
        <dbReference type="PROSITE" id="PS50815"/>
    </source>
</evidence>
<sequence length="320" mass="35655">MPPTRPPPKPVQLTTQIALLQTLSSFLTVAIHTILYARSIYPAEYSSPSLSSPPVPLPPHLQARTHDESANRTFLLTRAYNFPVRQNRHPDVCKWILATISHIEALMKKGTVARIVVPIHHISTGEVMERYIFDVSTFPSIPANSLYVPFEDTSLAAGPSATEREHENEDGKLAQPQSLVDIEEQLRATIRKLAYAAEKLDPLPEEECTFTVAVELKDSETAEPPIDHLGIWEASEPSLQPREKASATDNLDEGEHSKRKERGRDIGGVKSVAVRNVEAGEFRIESWIEEGRRSGWRNIGMMGGDGMTEQEGRLGLNKRI</sequence>
<dbReference type="Proteomes" id="UP000256645">
    <property type="component" value="Unassembled WGS sequence"/>
</dbReference>
<keyword evidence="5" id="KW-1185">Reference proteome</keyword>